<sequence length="314" mass="34869">MIRVLLIFCFLIGLAFNSSGQNRPTKHIVQGGSVTLHAHAEGALSFLWFKNGEPINGSHNEKIVAGEAGIYTVMALNGDCESDISDPVEIIIDPNEIEKKVDMKITKSASKSMVLLGSSIDYQLVIVNNSENVASGITVRDILPSSLEFKEILGPYAGTASYLPSSHTVTWLPGDLPAGRSEELRIRTNAVEKGKAENYAEVETALVDPNLSNNTASTVTDVVALRIPNIFTPNGDGINDFFEIVALELFPENELFIFNRWGAELYREKNYRNDWNGQNLNEATYYYVLRIKMENGSWQNFKGYITLKRGDRVN</sequence>
<dbReference type="Pfam" id="PF01345">
    <property type="entry name" value="DUF11"/>
    <property type="match status" value="1"/>
</dbReference>
<protein>
    <submittedName>
        <fullName evidence="3">Conserved repeat domain-containing protein/gliding motility-associated C-terminal domain-containing protein</fullName>
    </submittedName>
</protein>
<dbReference type="EMBL" id="FOAF01000001">
    <property type="protein sequence ID" value="SEK97212.1"/>
    <property type="molecule type" value="Genomic_DNA"/>
</dbReference>
<dbReference type="OrthoDB" id="9765926at2"/>
<evidence type="ECO:0000256" key="1">
    <source>
        <dbReference type="SAM" id="SignalP"/>
    </source>
</evidence>
<feature type="domain" description="DUF11" evidence="2">
    <location>
        <begin position="102"/>
        <end position="218"/>
    </location>
</feature>
<organism evidence="3 4">
    <name type="scientific">Olivibacter domesticus</name>
    <name type="common">Pseudosphingobacterium domesticum</name>
    <dbReference type="NCBI Taxonomy" id="407022"/>
    <lineage>
        <taxon>Bacteria</taxon>
        <taxon>Pseudomonadati</taxon>
        <taxon>Bacteroidota</taxon>
        <taxon>Sphingobacteriia</taxon>
        <taxon>Sphingobacteriales</taxon>
        <taxon>Sphingobacteriaceae</taxon>
        <taxon>Olivibacter</taxon>
    </lineage>
</organism>
<keyword evidence="1" id="KW-0732">Signal</keyword>
<dbReference type="InterPro" id="IPR047589">
    <property type="entry name" value="DUF11_rpt"/>
</dbReference>
<dbReference type="Pfam" id="PF13585">
    <property type="entry name" value="CHU_C"/>
    <property type="match status" value="1"/>
</dbReference>
<dbReference type="InterPro" id="IPR036179">
    <property type="entry name" value="Ig-like_dom_sf"/>
</dbReference>
<accession>A0A1H7LE03</accession>
<dbReference type="InterPro" id="IPR013783">
    <property type="entry name" value="Ig-like_fold"/>
</dbReference>
<dbReference type="Gene3D" id="2.60.40.10">
    <property type="entry name" value="Immunoglobulins"/>
    <property type="match status" value="2"/>
</dbReference>
<feature type="chain" id="PRO_5011559409" evidence="1">
    <location>
        <begin position="21"/>
        <end position="314"/>
    </location>
</feature>
<dbReference type="InterPro" id="IPR001434">
    <property type="entry name" value="OmcB-like_DUF11"/>
</dbReference>
<evidence type="ECO:0000313" key="4">
    <source>
        <dbReference type="Proteomes" id="UP000199421"/>
    </source>
</evidence>
<evidence type="ECO:0000259" key="2">
    <source>
        <dbReference type="Pfam" id="PF01345"/>
    </source>
</evidence>
<keyword evidence="4" id="KW-1185">Reference proteome</keyword>
<proteinExistence type="predicted"/>
<dbReference type="NCBIfam" id="TIGR04131">
    <property type="entry name" value="Bac_Flav_CTERM"/>
    <property type="match status" value="1"/>
</dbReference>
<evidence type="ECO:0000313" key="3">
    <source>
        <dbReference type="EMBL" id="SEK97212.1"/>
    </source>
</evidence>
<feature type="signal peptide" evidence="1">
    <location>
        <begin position="1"/>
        <end position="20"/>
    </location>
</feature>
<reference evidence="4" key="1">
    <citation type="submission" date="2016-10" db="EMBL/GenBank/DDBJ databases">
        <authorList>
            <person name="Varghese N."/>
            <person name="Submissions S."/>
        </authorList>
    </citation>
    <scope>NUCLEOTIDE SEQUENCE [LARGE SCALE GENOMIC DNA]</scope>
    <source>
        <strain evidence="4">DSM 18733</strain>
    </source>
</reference>
<dbReference type="RefSeq" id="WP_093321759.1">
    <property type="nucleotide sequence ID" value="NZ_FOAF01000001.1"/>
</dbReference>
<dbReference type="NCBIfam" id="TIGR01451">
    <property type="entry name" value="B_ant_repeat"/>
    <property type="match status" value="1"/>
</dbReference>
<dbReference type="Proteomes" id="UP000199421">
    <property type="component" value="Unassembled WGS sequence"/>
</dbReference>
<dbReference type="SUPFAM" id="SSF48726">
    <property type="entry name" value="Immunoglobulin"/>
    <property type="match status" value="1"/>
</dbReference>
<dbReference type="STRING" id="407022.SAMN05661044_01645"/>
<dbReference type="AlphaFoldDB" id="A0A1H7LE03"/>
<gene>
    <name evidence="3" type="ORF">SAMN05661044_01645</name>
</gene>
<name>A0A1H7LE03_OLID1</name>
<dbReference type="InterPro" id="IPR026341">
    <property type="entry name" value="T9SS_type_B"/>
</dbReference>